<dbReference type="EMBL" id="JZRB01000025">
    <property type="protein sequence ID" value="KJV32544.1"/>
    <property type="molecule type" value="Genomic_DNA"/>
</dbReference>
<evidence type="ECO:0000259" key="1">
    <source>
        <dbReference type="Pfam" id="PF00849"/>
    </source>
</evidence>
<accession>A0A0F3KR19</accession>
<sequence length="289" mass="32191">MPDLPPSRVALPVGAWCTVLDFLCERFPAVGREAWAGRMARGLVEDGHGPLPPDAPYRAGATVVYRREVAAEPRVPFEETLVHVDDDLVVVDKPHFLPVMPAGAYVEETLSVRLVRRLGQPGLVALHRLDRATAGLVVFSARPASRDAYSRLFRERRIGKVYEALAPPLPGVSFPLVRESRLVRGEPFFRMAEAPGEPNALTRIDVIARGETHWRYRLEPVTGRKHQLRVHMAALGAPIAGDTFYPALRDEAPGFVEPLCLLARELRFVDPLTGHERIFRSGRELHVLC</sequence>
<proteinExistence type="predicted"/>
<dbReference type="InterPro" id="IPR006224">
    <property type="entry name" value="PsdUridine_synth_RluA-like_CS"/>
</dbReference>
<dbReference type="Proteomes" id="UP000033651">
    <property type="component" value="Unassembled WGS sequence"/>
</dbReference>
<evidence type="ECO:0000313" key="3">
    <source>
        <dbReference type="Proteomes" id="UP000033651"/>
    </source>
</evidence>
<organism evidence="2 3">
    <name type="scientific">Luteibacter yeojuensis</name>
    <dbReference type="NCBI Taxonomy" id="345309"/>
    <lineage>
        <taxon>Bacteria</taxon>
        <taxon>Pseudomonadati</taxon>
        <taxon>Pseudomonadota</taxon>
        <taxon>Gammaproteobacteria</taxon>
        <taxon>Lysobacterales</taxon>
        <taxon>Rhodanobacteraceae</taxon>
        <taxon>Luteibacter</taxon>
    </lineage>
</organism>
<protein>
    <submittedName>
        <fullName evidence="2">Pseudouridine synthase</fullName>
    </submittedName>
</protein>
<reference evidence="2 3" key="1">
    <citation type="submission" date="2015-03" db="EMBL/GenBank/DDBJ databases">
        <title>Draft genome sequence of Luteibacter yeojuensis strain SU11.</title>
        <authorList>
            <person name="Sulaiman J."/>
            <person name="Priya K."/>
            <person name="Chan K.-G."/>
        </authorList>
    </citation>
    <scope>NUCLEOTIDE SEQUENCE [LARGE SCALE GENOMIC DNA]</scope>
    <source>
        <strain evidence="2 3">SU11</strain>
    </source>
</reference>
<dbReference type="GO" id="GO:0003723">
    <property type="term" value="F:RNA binding"/>
    <property type="evidence" value="ECO:0007669"/>
    <property type="project" value="InterPro"/>
</dbReference>
<dbReference type="PANTHER" id="PTHR21600:SF84">
    <property type="entry name" value="PSEUDOURIDINE SYNTHASE RSUA_RLUA-LIKE DOMAIN-CONTAINING PROTEIN"/>
    <property type="match status" value="1"/>
</dbReference>
<keyword evidence="3" id="KW-1185">Reference proteome</keyword>
<dbReference type="GO" id="GO:0140098">
    <property type="term" value="F:catalytic activity, acting on RNA"/>
    <property type="evidence" value="ECO:0007669"/>
    <property type="project" value="UniProtKB-ARBA"/>
</dbReference>
<dbReference type="AlphaFoldDB" id="A0A0F3KR19"/>
<dbReference type="RefSeq" id="WP_045829910.1">
    <property type="nucleotide sequence ID" value="NZ_JZRB01000025.1"/>
</dbReference>
<dbReference type="Gene3D" id="3.30.2350.10">
    <property type="entry name" value="Pseudouridine synthase"/>
    <property type="match status" value="1"/>
</dbReference>
<name>A0A0F3KR19_9GAMM</name>
<dbReference type="SUPFAM" id="SSF55120">
    <property type="entry name" value="Pseudouridine synthase"/>
    <property type="match status" value="1"/>
</dbReference>
<feature type="domain" description="Pseudouridine synthase RsuA/RluA-like" evidence="1">
    <location>
        <begin position="87"/>
        <end position="234"/>
    </location>
</feature>
<dbReference type="PROSITE" id="PS01129">
    <property type="entry name" value="PSI_RLU"/>
    <property type="match status" value="1"/>
</dbReference>
<dbReference type="PATRIC" id="fig|345309.4.peg.1843"/>
<dbReference type="GO" id="GO:0000455">
    <property type="term" value="P:enzyme-directed rRNA pseudouridine synthesis"/>
    <property type="evidence" value="ECO:0007669"/>
    <property type="project" value="TreeGrafter"/>
</dbReference>
<dbReference type="PANTHER" id="PTHR21600">
    <property type="entry name" value="MITOCHONDRIAL RNA PSEUDOURIDINE SYNTHASE"/>
    <property type="match status" value="1"/>
</dbReference>
<dbReference type="InterPro" id="IPR050188">
    <property type="entry name" value="RluA_PseudoU_synthase"/>
</dbReference>
<dbReference type="GO" id="GO:0009982">
    <property type="term" value="F:pseudouridine synthase activity"/>
    <property type="evidence" value="ECO:0007669"/>
    <property type="project" value="InterPro"/>
</dbReference>
<dbReference type="Pfam" id="PF00849">
    <property type="entry name" value="PseudoU_synth_2"/>
    <property type="match status" value="1"/>
</dbReference>
<gene>
    <name evidence="2" type="ORF">VI08_12490</name>
</gene>
<dbReference type="InterPro" id="IPR006145">
    <property type="entry name" value="PsdUridine_synth_RsuA/RluA"/>
</dbReference>
<dbReference type="InterPro" id="IPR020103">
    <property type="entry name" value="PsdUridine_synth_cat_dom_sf"/>
</dbReference>
<evidence type="ECO:0000313" key="2">
    <source>
        <dbReference type="EMBL" id="KJV32544.1"/>
    </source>
</evidence>
<comment type="caution">
    <text evidence="2">The sequence shown here is derived from an EMBL/GenBank/DDBJ whole genome shotgun (WGS) entry which is preliminary data.</text>
</comment>
<dbReference type="OrthoDB" id="9807829at2"/>